<sequence>MATLAEHPIVAPSTYDQDIDTFLNLDQLTYTTSEPARPKAALAQPSIPTTEFNAGDLRSANFAATGQSPIAFQGPSHQYDEHKQQTGLPPGALAQAMTFNHTNGMGYGGASPSYMMNGEMFTGTQLKREDASLDFNTIPSRNPSEMDLESDNMGTVPGYFFSPNPNKNQFVDPSALGGQEVVPAGPSTQVGRMYPGMHQQQAAMAKAAQQQKHHEMMRQQQQQQLQQQQQQQQQRRMEEQMQHNGAPQAQPTRNTNPIVEERITRLLQQMRQSSSSSPSDSPSPSVLPQMAKAKKDEQDMDEDERLLASEEGKKLSSKERRQLRNKVSARAFRSRRKEYIGQLESEVAARTNEAHELRLQNRALYEENARLTDLARMLLSSPNFSQFLDEMPVNGIPTAAQPSQQQQQQQQQLPSQPQQQPAMQANLPKDASHGHGNQEFAMQQNPPVGMVVVPNQGLDVAAMGMNNAGWNSGIDINYNASVFAVLEVPEPPVLGTEFLSGKSSGVGSYLPEIPTAKDDAPLMDRMPGVESTEFSVGVENPNVEFDESDPAFALFADVPTASRQESVDDSFMGVESEKSAHTFELVVENESQAIVNRFSYLCHNMEAAFQRVSMVTSHLS</sequence>
<evidence type="ECO:0000313" key="4">
    <source>
        <dbReference type="EMBL" id="KAF5855380.1"/>
    </source>
</evidence>
<organism evidence="4 5">
    <name type="scientific">Petromyces alliaceus</name>
    <name type="common">Aspergillus alliaceus</name>
    <dbReference type="NCBI Taxonomy" id="209559"/>
    <lineage>
        <taxon>Eukaryota</taxon>
        <taxon>Fungi</taxon>
        <taxon>Dikarya</taxon>
        <taxon>Ascomycota</taxon>
        <taxon>Pezizomycotina</taxon>
        <taxon>Eurotiomycetes</taxon>
        <taxon>Eurotiomycetidae</taxon>
        <taxon>Eurotiales</taxon>
        <taxon>Aspergillaceae</taxon>
        <taxon>Aspergillus</taxon>
        <taxon>Aspergillus subgen. Circumdati</taxon>
    </lineage>
</organism>
<dbReference type="SMART" id="SM00338">
    <property type="entry name" value="BRLZ"/>
    <property type="match status" value="1"/>
</dbReference>
<evidence type="ECO:0000256" key="1">
    <source>
        <dbReference type="SAM" id="Coils"/>
    </source>
</evidence>
<gene>
    <name evidence="4" type="ORF">ETB97_009342</name>
</gene>
<feature type="region of interest" description="Disordered" evidence="2">
    <location>
        <begin position="198"/>
        <end position="256"/>
    </location>
</feature>
<reference evidence="4 5" key="1">
    <citation type="submission" date="2019-04" db="EMBL/GenBank/DDBJ databases">
        <title>Aspergillus burnettii sp. nov., novel species from soil in southeast Queensland.</title>
        <authorList>
            <person name="Gilchrist C.L.M."/>
            <person name="Pitt J.I."/>
            <person name="Lange L."/>
            <person name="Lacey H.J."/>
            <person name="Vuong D."/>
            <person name="Midgley D.J."/>
            <person name="Greenfield P."/>
            <person name="Bradbury M."/>
            <person name="Lacey E."/>
            <person name="Busk P.K."/>
            <person name="Pilgaard B."/>
            <person name="Chooi Y.H."/>
            <person name="Piggott A.M."/>
        </authorList>
    </citation>
    <scope>NUCLEOTIDE SEQUENCE [LARGE SCALE GENOMIC DNA]</scope>
    <source>
        <strain evidence="4 5">FRR 5400</strain>
    </source>
</reference>
<feature type="region of interest" description="Disordered" evidence="2">
    <location>
        <begin position="268"/>
        <end position="331"/>
    </location>
</feature>
<comment type="caution">
    <text evidence="4">The sequence shown here is derived from an EMBL/GenBank/DDBJ whole genome shotgun (WGS) entry which is preliminary data.</text>
</comment>
<dbReference type="AlphaFoldDB" id="A0A8H5ZW29"/>
<proteinExistence type="predicted"/>
<dbReference type="GO" id="GO:0003700">
    <property type="term" value="F:DNA-binding transcription factor activity"/>
    <property type="evidence" value="ECO:0007669"/>
    <property type="project" value="InterPro"/>
</dbReference>
<dbReference type="PANTHER" id="PTHR37616">
    <property type="entry name" value="BZIP TRANSCRIPTION FACTOR 60-LIKE"/>
    <property type="match status" value="1"/>
</dbReference>
<dbReference type="Proteomes" id="UP000541154">
    <property type="component" value="Unassembled WGS sequence"/>
</dbReference>
<keyword evidence="5" id="KW-1185">Reference proteome</keyword>
<feature type="region of interest" description="Disordered" evidence="2">
    <location>
        <begin position="389"/>
        <end position="442"/>
    </location>
</feature>
<feature type="compositionally biased region" description="Polar residues" evidence="2">
    <location>
        <begin position="245"/>
        <end position="256"/>
    </location>
</feature>
<dbReference type="PROSITE" id="PS50217">
    <property type="entry name" value="BZIP"/>
    <property type="match status" value="1"/>
</dbReference>
<dbReference type="EMBL" id="SPNV01000444">
    <property type="protein sequence ID" value="KAF5855380.1"/>
    <property type="molecule type" value="Genomic_DNA"/>
</dbReference>
<feature type="coiled-coil region" evidence="1">
    <location>
        <begin position="340"/>
        <end position="374"/>
    </location>
</feature>
<name>A0A8H5ZW29_PETAA</name>
<keyword evidence="1" id="KW-0175">Coiled coil</keyword>
<feature type="compositionally biased region" description="Low complexity" evidence="2">
    <location>
        <begin position="218"/>
        <end position="234"/>
    </location>
</feature>
<dbReference type="InterPro" id="IPR046347">
    <property type="entry name" value="bZIP_sf"/>
</dbReference>
<feature type="compositionally biased region" description="Basic and acidic residues" evidence="2">
    <location>
        <begin position="305"/>
        <end position="322"/>
    </location>
</feature>
<dbReference type="Pfam" id="PF00170">
    <property type="entry name" value="bZIP_1"/>
    <property type="match status" value="1"/>
</dbReference>
<dbReference type="InterPro" id="IPR004827">
    <property type="entry name" value="bZIP"/>
</dbReference>
<accession>A0A8H5ZW29</accession>
<feature type="domain" description="BZIP" evidence="3">
    <location>
        <begin position="315"/>
        <end position="378"/>
    </location>
</feature>
<dbReference type="SUPFAM" id="SSF57959">
    <property type="entry name" value="Leucine zipper domain"/>
    <property type="match status" value="1"/>
</dbReference>
<evidence type="ECO:0000256" key="2">
    <source>
        <dbReference type="SAM" id="MobiDB-lite"/>
    </source>
</evidence>
<dbReference type="Gene3D" id="1.20.5.170">
    <property type="match status" value="1"/>
</dbReference>
<evidence type="ECO:0000259" key="3">
    <source>
        <dbReference type="PROSITE" id="PS50217"/>
    </source>
</evidence>
<evidence type="ECO:0000313" key="5">
    <source>
        <dbReference type="Proteomes" id="UP000541154"/>
    </source>
</evidence>
<dbReference type="CDD" id="cd14810">
    <property type="entry name" value="bZIP_u1"/>
    <property type="match status" value="1"/>
</dbReference>
<feature type="compositionally biased region" description="Low complexity" evidence="2">
    <location>
        <begin position="399"/>
        <end position="425"/>
    </location>
</feature>
<feature type="compositionally biased region" description="Low complexity" evidence="2">
    <location>
        <begin position="198"/>
        <end position="210"/>
    </location>
</feature>
<feature type="compositionally biased region" description="Low complexity" evidence="2">
    <location>
        <begin position="273"/>
        <end position="284"/>
    </location>
</feature>
<dbReference type="FunFam" id="1.20.5.170:FF:000031">
    <property type="entry name" value="BZIP transcription factor (MeaB)"/>
    <property type="match status" value="1"/>
</dbReference>
<protein>
    <recommendedName>
        <fullName evidence="3">BZIP domain-containing protein</fullName>
    </recommendedName>
</protein>
<dbReference type="PANTHER" id="PTHR37616:SF2">
    <property type="entry name" value="BZIP DOMAIN-CONTAINING PROTEIN"/>
    <property type="match status" value="1"/>
</dbReference>